<keyword evidence="3 5" id="KW-1133">Transmembrane helix</keyword>
<feature type="transmembrane region" description="Helical" evidence="5">
    <location>
        <begin position="388"/>
        <end position="410"/>
    </location>
</feature>
<feature type="transmembrane region" description="Helical" evidence="5">
    <location>
        <begin position="180"/>
        <end position="199"/>
    </location>
</feature>
<evidence type="ECO:0000256" key="3">
    <source>
        <dbReference type="ARBA" id="ARBA00022989"/>
    </source>
</evidence>
<dbReference type="EMBL" id="JAOQJF010000004">
    <property type="protein sequence ID" value="MCU6798948.1"/>
    <property type="molecule type" value="Genomic_DNA"/>
</dbReference>
<dbReference type="Pfam" id="PF01943">
    <property type="entry name" value="Polysacc_synt"/>
    <property type="match status" value="1"/>
</dbReference>
<dbReference type="InterPro" id="IPR052556">
    <property type="entry name" value="PolySynth_Transporter"/>
</dbReference>
<evidence type="ECO:0000313" key="6">
    <source>
        <dbReference type="EMBL" id="MCU6798948.1"/>
    </source>
</evidence>
<feature type="transmembrane region" description="Helical" evidence="5">
    <location>
        <begin position="155"/>
        <end position="174"/>
    </location>
</feature>
<evidence type="ECO:0000256" key="5">
    <source>
        <dbReference type="SAM" id="Phobius"/>
    </source>
</evidence>
<dbReference type="PANTHER" id="PTHR43424:SF1">
    <property type="entry name" value="LOCUS PUTATIVE PROTEIN 1-RELATED"/>
    <property type="match status" value="1"/>
</dbReference>
<gene>
    <name evidence="6" type="ORF">OCV69_03190</name>
</gene>
<feature type="transmembrane region" description="Helical" evidence="5">
    <location>
        <begin position="20"/>
        <end position="39"/>
    </location>
</feature>
<feature type="transmembrane region" description="Helical" evidence="5">
    <location>
        <begin position="297"/>
        <end position="323"/>
    </location>
</feature>
<evidence type="ECO:0000256" key="2">
    <source>
        <dbReference type="ARBA" id="ARBA00022692"/>
    </source>
</evidence>
<keyword evidence="7" id="KW-1185">Reference proteome</keyword>
<evidence type="ECO:0000313" key="7">
    <source>
        <dbReference type="Proteomes" id="UP001652395"/>
    </source>
</evidence>
<accession>A0ABT2UWB9</accession>
<keyword evidence="4 5" id="KW-0472">Membrane</keyword>
<feature type="transmembrane region" description="Helical" evidence="5">
    <location>
        <begin position="220"/>
        <end position="237"/>
    </location>
</feature>
<reference evidence="6 7" key="1">
    <citation type="journal article" date="2021" name="ISME Commun">
        <title>Automated analysis of genomic sequences facilitates high-throughput and comprehensive description of bacteria.</title>
        <authorList>
            <person name="Hitch T.C.A."/>
        </authorList>
    </citation>
    <scope>NUCLEOTIDE SEQUENCE [LARGE SCALE GENOMIC DNA]</scope>
    <source>
        <strain evidence="7">f_CCE</strain>
    </source>
</reference>
<feature type="transmembrane region" description="Helical" evidence="5">
    <location>
        <begin position="257"/>
        <end position="276"/>
    </location>
</feature>
<dbReference type="InterPro" id="IPR002797">
    <property type="entry name" value="Polysacc_synth"/>
</dbReference>
<evidence type="ECO:0000256" key="1">
    <source>
        <dbReference type="ARBA" id="ARBA00004141"/>
    </source>
</evidence>
<dbReference type="CDD" id="cd13128">
    <property type="entry name" value="MATE_Wzx_like"/>
    <property type="match status" value="1"/>
</dbReference>
<dbReference type="RefSeq" id="WP_158357469.1">
    <property type="nucleotide sequence ID" value="NZ_JAOQJF010000004.1"/>
</dbReference>
<sequence length="431" mass="49466">MIIKVKDKLFSNRLSKNVYWIFLGNILHAILAFLLNIFVARMLTLNDNGLLTYASSWVAFFSSVGTLGFNGIISREFSKNESKFNEYIWSCTWLRVLFALGAIVTLQAIVRISAPEEQVLHLIVLCQSLTILFGSMDLFVYWYRYKNKAAITAQYRICSFLLAAVWRILAIGVFHNLIFYAIGVSIETLLFVFFLYRFYRQNYTRKIQIKSKTMIRMIKMSYPFVFSAILSTIYGQADKIMLKNMMDNNAVALYNASTTLAGLVVIVPTTLIEGFRPDIMDAKCHNELLYQRRLRQLYALVFWTCMVYGVFITVFAKQIILLLYGKKYLGSADSLALIVWYTSFSYFGAINNVYMVAENKQKWVQFITLGGALANVALNYFLIPVLGIVGAALSSLLTQIFANFVMMMIIRDLRQGFRIMIQGIILKEVRE</sequence>
<protein>
    <submittedName>
        <fullName evidence="6">Flippase</fullName>
    </submittedName>
</protein>
<feature type="transmembrane region" description="Helical" evidence="5">
    <location>
        <begin position="51"/>
        <end position="73"/>
    </location>
</feature>
<comment type="caution">
    <text evidence="6">The sequence shown here is derived from an EMBL/GenBank/DDBJ whole genome shotgun (WGS) entry which is preliminary data.</text>
</comment>
<feature type="transmembrane region" description="Helical" evidence="5">
    <location>
        <begin position="335"/>
        <end position="356"/>
    </location>
</feature>
<dbReference type="PANTHER" id="PTHR43424">
    <property type="entry name" value="LOCUS PUTATIVE PROTEIN 1-RELATED"/>
    <property type="match status" value="1"/>
</dbReference>
<evidence type="ECO:0000256" key="4">
    <source>
        <dbReference type="ARBA" id="ARBA00023136"/>
    </source>
</evidence>
<comment type="subcellular location">
    <subcellularLocation>
        <location evidence="1">Membrane</location>
        <topology evidence="1">Multi-pass membrane protein</topology>
    </subcellularLocation>
</comment>
<keyword evidence="2 5" id="KW-0812">Transmembrane</keyword>
<proteinExistence type="predicted"/>
<feature type="transmembrane region" description="Helical" evidence="5">
    <location>
        <begin position="363"/>
        <end position="382"/>
    </location>
</feature>
<name>A0ABT2UWB9_9FIRM</name>
<dbReference type="Proteomes" id="UP001652395">
    <property type="component" value="Unassembled WGS sequence"/>
</dbReference>
<organism evidence="6 7">
    <name type="scientific">Alitiscatomonas aceti</name>
    <dbReference type="NCBI Taxonomy" id="2981724"/>
    <lineage>
        <taxon>Bacteria</taxon>
        <taxon>Bacillati</taxon>
        <taxon>Bacillota</taxon>
        <taxon>Clostridia</taxon>
        <taxon>Lachnospirales</taxon>
        <taxon>Lachnospiraceae</taxon>
        <taxon>Alitiscatomonas</taxon>
    </lineage>
</organism>
<feature type="transmembrane region" description="Helical" evidence="5">
    <location>
        <begin position="93"/>
        <end position="114"/>
    </location>
</feature>
<feature type="transmembrane region" description="Helical" evidence="5">
    <location>
        <begin position="120"/>
        <end position="143"/>
    </location>
</feature>